<evidence type="ECO:0000313" key="6">
    <source>
        <dbReference type="EMBL" id="QNQ10965.1"/>
    </source>
</evidence>
<proteinExistence type="predicted"/>
<dbReference type="SUPFAM" id="SSF161084">
    <property type="entry name" value="MAPEG domain-like"/>
    <property type="match status" value="1"/>
</dbReference>
<dbReference type="Proteomes" id="UP000516148">
    <property type="component" value="Chromosome"/>
</dbReference>
<evidence type="ECO:0000256" key="4">
    <source>
        <dbReference type="ARBA" id="ARBA00023136"/>
    </source>
</evidence>
<dbReference type="GO" id="GO:0016020">
    <property type="term" value="C:membrane"/>
    <property type="evidence" value="ECO:0007669"/>
    <property type="project" value="UniProtKB-SubCell"/>
</dbReference>
<evidence type="ECO:0000313" key="7">
    <source>
        <dbReference type="Proteomes" id="UP000516148"/>
    </source>
</evidence>
<dbReference type="Pfam" id="PF01124">
    <property type="entry name" value="MAPEG"/>
    <property type="match status" value="1"/>
</dbReference>
<dbReference type="InterPro" id="IPR023352">
    <property type="entry name" value="MAPEG-like_dom_sf"/>
</dbReference>
<sequence>MTEHSPILAPIVVLIAWSLVMWLWMYVRRIPAMGKAGIDSKTLVGGNGSDLRARLPAKDQWPADNYNHLMEQPTLFYAIALVLALSGTGGGWNACIAWAYVGLRILHSLIQVTINRVLVRFAVFTLSTLCLMALTVHAAIAVFCR</sequence>
<keyword evidence="2 5" id="KW-0812">Transmembrane</keyword>
<keyword evidence="7" id="KW-1185">Reference proteome</keyword>
<gene>
    <name evidence="6" type="ORF">H3Z74_07295</name>
</gene>
<protein>
    <submittedName>
        <fullName evidence="6">MAPEG family protein</fullName>
    </submittedName>
</protein>
<organism evidence="6 7">
    <name type="scientific">Sphingomonas alpina</name>
    <dbReference type="NCBI Taxonomy" id="653931"/>
    <lineage>
        <taxon>Bacteria</taxon>
        <taxon>Pseudomonadati</taxon>
        <taxon>Pseudomonadota</taxon>
        <taxon>Alphaproteobacteria</taxon>
        <taxon>Sphingomonadales</taxon>
        <taxon>Sphingomonadaceae</taxon>
        <taxon>Sphingomonas</taxon>
    </lineage>
</organism>
<evidence type="ECO:0000256" key="1">
    <source>
        <dbReference type="ARBA" id="ARBA00004370"/>
    </source>
</evidence>
<dbReference type="KEGG" id="spap:H3Z74_07295"/>
<feature type="transmembrane region" description="Helical" evidence="5">
    <location>
        <begin position="121"/>
        <end position="144"/>
    </location>
</feature>
<dbReference type="Gene3D" id="1.20.120.550">
    <property type="entry name" value="Membrane associated eicosanoid/glutathione metabolism-like domain"/>
    <property type="match status" value="1"/>
</dbReference>
<keyword evidence="4 5" id="KW-0472">Membrane</keyword>
<evidence type="ECO:0000256" key="5">
    <source>
        <dbReference type="SAM" id="Phobius"/>
    </source>
</evidence>
<keyword evidence="3 5" id="KW-1133">Transmembrane helix</keyword>
<dbReference type="InterPro" id="IPR001129">
    <property type="entry name" value="Membr-assoc_MAPEG"/>
</dbReference>
<accession>A0A7H0LMR2</accession>
<dbReference type="RefSeq" id="WP_187763253.1">
    <property type="nucleotide sequence ID" value="NZ_CP061038.1"/>
</dbReference>
<name>A0A7H0LMR2_9SPHN</name>
<dbReference type="EMBL" id="CP061038">
    <property type="protein sequence ID" value="QNQ10965.1"/>
    <property type="molecule type" value="Genomic_DNA"/>
</dbReference>
<evidence type="ECO:0000256" key="2">
    <source>
        <dbReference type="ARBA" id="ARBA00022692"/>
    </source>
</evidence>
<comment type="subcellular location">
    <subcellularLocation>
        <location evidence="1">Membrane</location>
    </subcellularLocation>
</comment>
<dbReference type="AlphaFoldDB" id="A0A7H0LMR2"/>
<evidence type="ECO:0000256" key="3">
    <source>
        <dbReference type="ARBA" id="ARBA00022989"/>
    </source>
</evidence>
<feature type="transmembrane region" description="Helical" evidence="5">
    <location>
        <begin position="75"/>
        <end position="101"/>
    </location>
</feature>
<reference evidence="6 7" key="1">
    <citation type="submission" date="2020-09" db="EMBL/GenBank/DDBJ databases">
        <title>Sphingomonas sp., a new species isolated from pork steak.</title>
        <authorList>
            <person name="Heidler von Heilborn D."/>
        </authorList>
    </citation>
    <scope>NUCLEOTIDE SEQUENCE [LARGE SCALE GENOMIC DNA]</scope>
    <source>
        <strain evidence="7">S8-3T</strain>
    </source>
</reference>
<feature type="transmembrane region" description="Helical" evidence="5">
    <location>
        <begin position="6"/>
        <end position="27"/>
    </location>
</feature>